<dbReference type="EMBL" id="RCHI01000016">
    <property type="protein sequence ID" value="RLL63576.1"/>
    <property type="molecule type" value="Genomic_DNA"/>
</dbReference>
<evidence type="ECO:0000313" key="2">
    <source>
        <dbReference type="EMBL" id="RLL63576.1"/>
    </source>
</evidence>
<evidence type="ECO:0000313" key="3">
    <source>
        <dbReference type="Proteomes" id="UP000279673"/>
    </source>
</evidence>
<dbReference type="SUPFAM" id="SSF51338">
    <property type="entry name" value="Composite domain of metallo-dependent hydrolases"/>
    <property type="match status" value="1"/>
</dbReference>
<dbReference type="PANTHER" id="PTHR22642">
    <property type="entry name" value="IMIDAZOLONEPROPIONASE"/>
    <property type="match status" value="1"/>
</dbReference>
<organism evidence="2 3">
    <name type="scientific">Paenirhodobacter hankyongi</name>
    <dbReference type="NCBI Taxonomy" id="2294033"/>
    <lineage>
        <taxon>Bacteria</taxon>
        <taxon>Pseudomonadati</taxon>
        <taxon>Pseudomonadota</taxon>
        <taxon>Alphaproteobacteria</taxon>
        <taxon>Rhodobacterales</taxon>
        <taxon>Rhodobacter group</taxon>
        <taxon>Paenirhodobacter</taxon>
    </lineage>
</organism>
<keyword evidence="3" id="KW-1185">Reference proteome</keyword>
<dbReference type="Gene3D" id="3.20.20.140">
    <property type="entry name" value="Metal-dependent hydrolases"/>
    <property type="match status" value="1"/>
</dbReference>
<feature type="domain" description="Amidohydrolase 3" evidence="1">
    <location>
        <begin position="47"/>
        <end position="544"/>
    </location>
</feature>
<dbReference type="GO" id="GO:0016810">
    <property type="term" value="F:hydrolase activity, acting on carbon-nitrogen (but not peptide) bonds"/>
    <property type="evidence" value="ECO:0007669"/>
    <property type="project" value="InterPro"/>
</dbReference>
<dbReference type="InterPro" id="IPR032466">
    <property type="entry name" value="Metal_Hydrolase"/>
</dbReference>
<reference evidence="2 3" key="1">
    <citation type="submission" date="2018-10" db="EMBL/GenBank/DDBJ databases">
        <title>Rhodobacter sp . BO-81.</title>
        <authorList>
            <person name="Im W.T."/>
        </authorList>
    </citation>
    <scope>NUCLEOTIDE SEQUENCE [LARGE SCALE GENOMIC DNA]</scope>
    <source>
        <strain evidence="2 3">BO-81</strain>
    </source>
</reference>
<accession>A0A421BKY0</accession>
<dbReference type="Pfam" id="PF07969">
    <property type="entry name" value="Amidohydro_3"/>
    <property type="match status" value="1"/>
</dbReference>
<dbReference type="Gene3D" id="2.30.40.10">
    <property type="entry name" value="Urease, subunit C, domain 1"/>
    <property type="match status" value="1"/>
</dbReference>
<protein>
    <submittedName>
        <fullName evidence="2">Amidohydrolase</fullName>
    </submittedName>
</protein>
<evidence type="ECO:0000259" key="1">
    <source>
        <dbReference type="Pfam" id="PF07969"/>
    </source>
</evidence>
<dbReference type="InterPro" id="IPR033932">
    <property type="entry name" value="YtcJ-like"/>
</dbReference>
<gene>
    <name evidence="2" type="ORF">DYS74_14730</name>
</gene>
<dbReference type="PANTHER" id="PTHR22642:SF2">
    <property type="entry name" value="PROTEIN LONG AFTER FAR-RED 3"/>
    <property type="match status" value="1"/>
</dbReference>
<name>A0A421BKY0_9RHOB</name>
<keyword evidence="2" id="KW-0378">Hydrolase</keyword>
<dbReference type="InterPro" id="IPR011059">
    <property type="entry name" value="Metal-dep_hydrolase_composite"/>
</dbReference>
<dbReference type="SUPFAM" id="SSF51556">
    <property type="entry name" value="Metallo-dependent hydrolases"/>
    <property type="match status" value="1"/>
</dbReference>
<dbReference type="AlphaFoldDB" id="A0A421BKY0"/>
<dbReference type="Gene3D" id="3.10.310.70">
    <property type="match status" value="1"/>
</dbReference>
<comment type="caution">
    <text evidence="2">The sequence shown here is derived from an EMBL/GenBank/DDBJ whole genome shotgun (WGS) entry which is preliminary data.</text>
</comment>
<proteinExistence type="predicted"/>
<dbReference type="CDD" id="cd01300">
    <property type="entry name" value="YtcJ_like"/>
    <property type="match status" value="1"/>
</dbReference>
<sequence>MTPTIEIDDARDIFTDAPLSLRLEGGRIAWIGAPGTQPGGPPPTRRIAAGGRRIAPGFCESHLHLFWGGATLSQLNLLGIEGAAAAGQAIAGFAAANPAVPLLVAYSANYELLGPGTRPDRHALDALCPARPLLVLAVDGHAAWANTAALAAAGLMTDVPALEGAEVVRGADGRPNGELREGAAMALVLRMSVNGGRDGLAMAGDEPDRVTPEERAADKATLAAALAACAAHGITTAVNMDGNLYLADLLSEMEGEGALPIRVSTAMRLSPAHDEARIAELIAAAARPAQGKLGFGRIKMFLDGVFDTWTAYRTDDYPGRAGFRSEPLFSPERFNALCIAADARGLQIQVHCVGDGAVRMALDGYAAARAANGPRDARHRIEHIDMLHPDDLARLRDLGVIASMQPVHPPGSSGLPLEPTISIMGRARWKDTFPWAAIAGAGVPLAFGTDWPTAPLSPFGAIHAALSRAPWAADVPDQRLSFEAVMAAYTAGGAQALFAEAGRGRLAPGMAADLVLLEGDPRALREDAGACRAALTICAGEIVHEENLSC</sequence>
<dbReference type="InterPro" id="IPR013108">
    <property type="entry name" value="Amidohydro_3"/>
</dbReference>
<dbReference type="RefSeq" id="WP_121534446.1">
    <property type="nucleotide sequence ID" value="NZ_RCHI01000016.1"/>
</dbReference>
<dbReference type="Proteomes" id="UP000279673">
    <property type="component" value="Unassembled WGS sequence"/>
</dbReference>